<dbReference type="EMBL" id="HE576754">
    <property type="protein sequence ID" value="CCC69506.1"/>
    <property type="molecule type" value="Genomic_DNA"/>
</dbReference>
<dbReference type="STRING" id="1064592.G0VDE4"/>
<dbReference type="KEGG" id="ncs:NCAS_0C05160"/>
<accession>G0VDE4</accession>
<feature type="compositionally biased region" description="Low complexity" evidence="4">
    <location>
        <begin position="393"/>
        <end position="408"/>
    </location>
</feature>
<feature type="compositionally biased region" description="Polar residues" evidence="4">
    <location>
        <begin position="304"/>
        <end position="316"/>
    </location>
</feature>
<dbReference type="OMA" id="HIACMND"/>
<keyword evidence="6" id="KW-1185">Reference proteome</keyword>
<evidence type="ECO:0000256" key="3">
    <source>
        <dbReference type="PROSITE-ProRule" id="PRU00023"/>
    </source>
</evidence>
<evidence type="ECO:0000256" key="2">
    <source>
        <dbReference type="ARBA" id="ARBA00023043"/>
    </source>
</evidence>
<sequence length="408" mass="45296">MLAEPSTRLRDAIIEGNLLIVKRLLRRHPELLTNINPANGWSSLHYAAYHGRYLICVHLIQLGHDKHEIIKTFKGNTCVHLALINGHEQTTHLLLQHFPRFINEKGEHGRTPVHFACMYDHFQCLSLLIGVGANLTIKDEDGETPLHICLEYSSIHCMKILLSEGQLDSANIKDGNNFKPIDVIESFEMGKIYSKTLKEEKETDPSKKNTLQSFKTPIIPASRTFDDGPSPVLSMHSPYSSYSNTSGLPPLPKISTSRRTSMAEAFFSPNEVSRKSSHSNLSSNSNRNKNNSSDGSTPIREHFNSNLNDGQSQQMKSAVPIRDQFTNNSALINKFLLSSPTNDTQLPMTTATTNVINSTVDKPSIPSPQHRLSGGHSRRRLSLLSIPISKLRNNGSTSSDNSSSNPAL</sequence>
<dbReference type="GeneID" id="96903087"/>
<dbReference type="FunCoup" id="G0VDE4">
    <property type="interactions" value="56"/>
</dbReference>
<dbReference type="SMART" id="SM00248">
    <property type="entry name" value="ANK"/>
    <property type="match status" value="4"/>
</dbReference>
<dbReference type="InParanoid" id="G0VDE4"/>
<dbReference type="InterPro" id="IPR002110">
    <property type="entry name" value="Ankyrin_rpt"/>
</dbReference>
<feature type="repeat" description="ANK" evidence="3">
    <location>
        <begin position="108"/>
        <end position="140"/>
    </location>
</feature>
<organism evidence="5 6">
    <name type="scientific">Naumovozyma castellii</name>
    <name type="common">Yeast</name>
    <name type="synonym">Saccharomyces castellii</name>
    <dbReference type="NCBI Taxonomy" id="27288"/>
    <lineage>
        <taxon>Eukaryota</taxon>
        <taxon>Fungi</taxon>
        <taxon>Dikarya</taxon>
        <taxon>Ascomycota</taxon>
        <taxon>Saccharomycotina</taxon>
        <taxon>Saccharomycetes</taxon>
        <taxon>Saccharomycetales</taxon>
        <taxon>Saccharomycetaceae</taxon>
        <taxon>Naumovozyma</taxon>
    </lineage>
</organism>
<dbReference type="PANTHER" id="PTHR24198">
    <property type="entry name" value="ANKYRIN REPEAT AND PROTEIN KINASE DOMAIN-CONTAINING PROTEIN"/>
    <property type="match status" value="1"/>
</dbReference>
<keyword evidence="1" id="KW-0677">Repeat</keyword>
<feature type="compositionally biased region" description="Low complexity" evidence="4">
    <location>
        <begin position="278"/>
        <end position="293"/>
    </location>
</feature>
<gene>
    <name evidence="5" type="primary">NCAS0C05160</name>
    <name evidence="5" type="ordered locus">NCAS_0C05160</name>
</gene>
<dbReference type="RefSeq" id="XP_003675870.1">
    <property type="nucleotide sequence ID" value="XM_003675822.1"/>
</dbReference>
<dbReference type="SUPFAM" id="SSF48403">
    <property type="entry name" value="Ankyrin repeat"/>
    <property type="match status" value="1"/>
</dbReference>
<feature type="region of interest" description="Disordered" evidence="4">
    <location>
        <begin position="389"/>
        <end position="408"/>
    </location>
</feature>
<feature type="region of interest" description="Disordered" evidence="4">
    <location>
        <begin position="220"/>
        <end position="317"/>
    </location>
</feature>
<dbReference type="AlphaFoldDB" id="G0VDE4"/>
<reference evidence="5 6" key="1">
    <citation type="journal article" date="2011" name="Proc. Natl. Acad. Sci. U.S.A.">
        <title>Evolutionary erosion of yeast sex chromosomes by mating-type switching accidents.</title>
        <authorList>
            <person name="Gordon J.L."/>
            <person name="Armisen D."/>
            <person name="Proux-Wera E."/>
            <person name="Oheigeartaigh S.S."/>
            <person name="Byrne K.P."/>
            <person name="Wolfe K.H."/>
        </authorList>
    </citation>
    <scope>NUCLEOTIDE SEQUENCE [LARGE SCALE GENOMIC DNA]</scope>
    <source>
        <strain evidence="6">ATCC 76901 / BCRC 22586 / CBS 4309 / NBRC 1992 / NRRL Y-12630</strain>
    </source>
</reference>
<dbReference type="Pfam" id="PF12796">
    <property type="entry name" value="Ank_2"/>
    <property type="match status" value="1"/>
</dbReference>
<reference key="2">
    <citation type="submission" date="2011-08" db="EMBL/GenBank/DDBJ databases">
        <title>Genome sequence of Naumovozyma castellii.</title>
        <authorList>
            <person name="Gordon J.L."/>
            <person name="Armisen D."/>
            <person name="Proux-Wera E."/>
            <person name="OhEigeartaigh S.S."/>
            <person name="Byrne K.P."/>
            <person name="Wolfe K.H."/>
        </authorList>
    </citation>
    <scope>NUCLEOTIDE SEQUENCE</scope>
    <source>
        <strain>Type strain:CBS 4309</strain>
    </source>
</reference>
<dbReference type="eggNOG" id="KOG0504">
    <property type="taxonomic scope" value="Eukaryota"/>
</dbReference>
<dbReference type="OrthoDB" id="823504at2759"/>
<dbReference type="InterPro" id="IPR036770">
    <property type="entry name" value="Ankyrin_rpt-contain_sf"/>
</dbReference>
<dbReference type="PROSITE" id="PS50088">
    <property type="entry name" value="ANK_REPEAT"/>
    <property type="match status" value="2"/>
</dbReference>
<evidence type="ECO:0000256" key="1">
    <source>
        <dbReference type="ARBA" id="ARBA00022737"/>
    </source>
</evidence>
<evidence type="ECO:0000256" key="4">
    <source>
        <dbReference type="SAM" id="MobiDB-lite"/>
    </source>
</evidence>
<protein>
    <submittedName>
        <fullName evidence="5">Uncharacterized protein</fullName>
    </submittedName>
</protein>
<evidence type="ECO:0000313" key="5">
    <source>
        <dbReference type="EMBL" id="CCC69506.1"/>
    </source>
</evidence>
<dbReference type="HOGENOM" id="CLU_036011_0_0_1"/>
<keyword evidence="2 3" id="KW-0040">ANK repeat</keyword>
<dbReference type="PROSITE" id="PS50297">
    <property type="entry name" value="ANK_REP_REGION"/>
    <property type="match status" value="2"/>
</dbReference>
<feature type="compositionally biased region" description="Polar residues" evidence="4">
    <location>
        <begin position="237"/>
        <end position="247"/>
    </location>
</feature>
<dbReference type="PANTHER" id="PTHR24198:SF165">
    <property type="entry name" value="ANKYRIN REPEAT-CONTAINING PROTEIN-RELATED"/>
    <property type="match status" value="1"/>
</dbReference>
<proteinExistence type="predicted"/>
<feature type="region of interest" description="Disordered" evidence="4">
    <location>
        <begin position="358"/>
        <end position="379"/>
    </location>
</feature>
<dbReference type="Proteomes" id="UP000001640">
    <property type="component" value="Chromosome 3"/>
</dbReference>
<dbReference type="Gene3D" id="1.25.40.20">
    <property type="entry name" value="Ankyrin repeat-containing domain"/>
    <property type="match status" value="1"/>
</dbReference>
<feature type="repeat" description="ANK" evidence="3">
    <location>
        <begin position="141"/>
        <end position="165"/>
    </location>
</feature>
<name>G0VDE4_NAUCA</name>
<evidence type="ECO:0000313" key="6">
    <source>
        <dbReference type="Proteomes" id="UP000001640"/>
    </source>
</evidence>